<keyword evidence="4" id="KW-1185">Reference proteome</keyword>
<sequence length="260" mass="29426">MGFAVLLALAVPFRRLLSQFFDNEQEIKLMAGIGARLLILFASIYLIRRLRFQNFLGKDWKFEWQNLMPLIIPMLIVSMAIFGDLDTYRNAGISLLSLFLINNLLVATIEEFVFRGLVLPLIIQIRSEKKRLFLVSVSLTALIFGVLHYLNLFREPDNFSGITSQVIFAVCIGIFLGGLMLRTRNIVFPLIIHFLINVGFGKDVLKPQTTEKVTQVADTATDWASIALTLGLFGFIALGGVYMIRLVNRVEILQLINKEN</sequence>
<reference evidence="3 4" key="1">
    <citation type="submission" date="2016-08" db="EMBL/GenBank/DDBJ databases">
        <title>Draft genome of Fabibacter sp. strain SK-8.</title>
        <authorList>
            <person name="Wong S.-K."/>
            <person name="Hamasaki K."/>
            <person name="Yoshizawa S."/>
        </authorList>
    </citation>
    <scope>NUCLEOTIDE SEQUENCE [LARGE SCALE GENOMIC DNA]</scope>
    <source>
        <strain evidence="3 4">SK-8</strain>
    </source>
</reference>
<dbReference type="GO" id="GO:0080120">
    <property type="term" value="P:CAAX-box protein maturation"/>
    <property type="evidence" value="ECO:0007669"/>
    <property type="project" value="UniProtKB-ARBA"/>
</dbReference>
<feature type="transmembrane region" description="Helical" evidence="1">
    <location>
        <begin position="67"/>
        <end position="85"/>
    </location>
</feature>
<feature type="transmembrane region" description="Helical" evidence="1">
    <location>
        <begin position="225"/>
        <end position="244"/>
    </location>
</feature>
<accession>A0A1E5T4T3</accession>
<dbReference type="Proteomes" id="UP000095552">
    <property type="component" value="Unassembled WGS sequence"/>
</dbReference>
<evidence type="ECO:0000313" key="3">
    <source>
        <dbReference type="EMBL" id="OEK06384.1"/>
    </source>
</evidence>
<protein>
    <recommendedName>
        <fullName evidence="2">CAAX prenyl protease 2/Lysostaphin resistance protein A-like domain-containing protein</fullName>
    </recommendedName>
</protein>
<dbReference type="InterPro" id="IPR003675">
    <property type="entry name" value="Rce1/LyrA-like_dom"/>
</dbReference>
<gene>
    <name evidence="3" type="ORF">BFP71_01525</name>
</gene>
<dbReference type="AlphaFoldDB" id="A0A1E5T4T3"/>
<dbReference type="GO" id="GO:0004175">
    <property type="term" value="F:endopeptidase activity"/>
    <property type="evidence" value="ECO:0007669"/>
    <property type="project" value="UniProtKB-ARBA"/>
</dbReference>
<keyword evidence="1" id="KW-0812">Transmembrane</keyword>
<feature type="domain" description="CAAX prenyl protease 2/Lysostaphin resistance protein A-like" evidence="2">
    <location>
        <begin position="94"/>
        <end position="198"/>
    </location>
</feature>
<name>A0A1E5T4T3_9BACT</name>
<feature type="transmembrane region" description="Helical" evidence="1">
    <location>
        <begin position="162"/>
        <end position="181"/>
    </location>
</feature>
<dbReference type="EMBL" id="MDGQ01000003">
    <property type="protein sequence ID" value="OEK06384.1"/>
    <property type="molecule type" value="Genomic_DNA"/>
</dbReference>
<feature type="transmembrane region" description="Helical" evidence="1">
    <location>
        <begin position="186"/>
        <end position="205"/>
    </location>
</feature>
<organism evidence="3 4">
    <name type="scientific">Roseivirga misakiensis</name>
    <dbReference type="NCBI Taxonomy" id="1563681"/>
    <lineage>
        <taxon>Bacteria</taxon>
        <taxon>Pseudomonadati</taxon>
        <taxon>Bacteroidota</taxon>
        <taxon>Cytophagia</taxon>
        <taxon>Cytophagales</taxon>
        <taxon>Roseivirgaceae</taxon>
        <taxon>Roseivirga</taxon>
    </lineage>
</organism>
<evidence type="ECO:0000259" key="2">
    <source>
        <dbReference type="Pfam" id="PF02517"/>
    </source>
</evidence>
<keyword evidence="1" id="KW-0472">Membrane</keyword>
<proteinExistence type="predicted"/>
<feature type="transmembrane region" description="Helical" evidence="1">
    <location>
        <begin position="132"/>
        <end position="150"/>
    </location>
</feature>
<feature type="transmembrane region" description="Helical" evidence="1">
    <location>
        <begin position="28"/>
        <end position="47"/>
    </location>
</feature>
<feature type="transmembrane region" description="Helical" evidence="1">
    <location>
        <begin position="91"/>
        <end position="112"/>
    </location>
</feature>
<dbReference type="Pfam" id="PF02517">
    <property type="entry name" value="Rce1-like"/>
    <property type="match status" value="1"/>
</dbReference>
<comment type="caution">
    <text evidence="3">The sequence shown here is derived from an EMBL/GenBank/DDBJ whole genome shotgun (WGS) entry which is preliminary data.</text>
</comment>
<dbReference type="STRING" id="1563681.BFP71_01525"/>
<evidence type="ECO:0000313" key="4">
    <source>
        <dbReference type="Proteomes" id="UP000095552"/>
    </source>
</evidence>
<evidence type="ECO:0000256" key="1">
    <source>
        <dbReference type="SAM" id="Phobius"/>
    </source>
</evidence>
<keyword evidence="1" id="KW-1133">Transmembrane helix</keyword>